<evidence type="ECO:0000313" key="15">
    <source>
        <dbReference type="EMBL" id="PQM26922.1"/>
    </source>
</evidence>
<dbReference type="InterPro" id="IPR013264">
    <property type="entry name" value="DNAG_N"/>
</dbReference>
<proteinExistence type="inferred from homology"/>
<dbReference type="SUPFAM" id="SSF56731">
    <property type="entry name" value="DNA primase core"/>
    <property type="match status" value="1"/>
</dbReference>
<dbReference type="Pfam" id="PF01807">
    <property type="entry name" value="Zn_ribbon_DnaG"/>
    <property type="match status" value="1"/>
</dbReference>
<keyword evidence="3 12" id="KW-0808">Transferase</keyword>
<evidence type="ECO:0000313" key="16">
    <source>
        <dbReference type="Proteomes" id="UP000238954"/>
    </source>
</evidence>
<comment type="cofactor">
    <cofactor evidence="12">
        <name>Zn(2+)</name>
        <dbReference type="ChEBI" id="CHEBI:29105"/>
    </cofactor>
    <text evidence="12">Binds 1 zinc ion per monomer.</text>
</comment>
<keyword evidence="5 12" id="KW-0235">DNA replication</keyword>
<dbReference type="GO" id="GO:0003899">
    <property type="term" value="F:DNA-directed RNA polymerase activity"/>
    <property type="evidence" value="ECO:0007669"/>
    <property type="project" value="UniProtKB-UniRule"/>
</dbReference>
<dbReference type="PANTHER" id="PTHR30313:SF2">
    <property type="entry name" value="DNA PRIMASE"/>
    <property type="match status" value="1"/>
</dbReference>
<keyword evidence="11 12" id="KW-0804">Transcription</keyword>
<evidence type="ECO:0000256" key="13">
    <source>
        <dbReference type="SAM" id="MobiDB-lite"/>
    </source>
</evidence>
<dbReference type="InterPro" id="IPR030846">
    <property type="entry name" value="DnaG_bac"/>
</dbReference>
<accession>A0A2S8B3F0</accession>
<dbReference type="Gene3D" id="3.90.980.10">
    <property type="entry name" value="DNA primase, catalytic core, N-terminal domain"/>
    <property type="match status" value="1"/>
</dbReference>
<evidence type="ECO:0000256" key="4">
    <source>
        <dbReference type="ARBA" id="ARBA00022695"/>
    </source>
</evidence>
<evidence type="ECO:0000256" key="2">
    <source>
        <dbReference type="ARBA" id="ARBA00022515"/>
    </source>
</evidence>
<evidence type="ECO:0000256" key="1">
    <source>
        <dbReference type="ARBA" id="ARBA00022478"/>
    </source>
</evidence>
<organism evidence="15 16">
    <name type="scientific">Sphingopyxis lindanitolerans</name>
    <dbReference type="NCBI Taxonomy" id="2054227"/>
    <lineage>
        <taxon>Bacteria</taxon>
        <taxon>Pseudomonadati</taxon>
        <taxon>Pseudomonadota</taxon>
        <taxon>Alphaproteobacteria</taxon>
        <taxon>Sphingomonadales</taxon>
        <taxon>Sphingomonadaceae</taxon>
        <taxon>Sphingopyxis</taxon>
    </lineage>
</organism>
<dbReference type="EC" id="2.7.7.101" evidence="12"/>
<dbReference type="GO" id="GO:0006269">
    <property type="term" value="P:DNA replication, synthesis of primer"/>
    <property type="evidence" value="ECO:0007669"/>
    <property type="project" value="UniProtKB-UniRule"/>
</dbReference>
<evidence type="ECO:0000256" key="3">
    <source>
        <dbReference type="ARBA" id="ARBA00022679"/>
    </source>
</evidence>
<dbReference type="InterPro" id="IPR036977">
    <property type="entry name" value="DNA_primase_Znf_CHC2"/>
</dbReference>
<dbReference type="Proteomes" id="UP000238954">
    <property type="component" value="Chromosome"/>
</dbReference>
<comment type="caution">
    <text evidence="15">The sequence shown here is derived from an EMBL/GenBank/DDBJ whole genome shotgun (WGS) entry which is preliminary data.</text>
</comment>
<gene>
    <name evidence="12" type="primary">dnaG</name>
    <name evidence="15" type="ORF">CVO77_18280</name>
</gene>
<comment type="domain">
    <text evidence="12">Contains an N-terminal zinc-binding domain, a central core domain that contains the primase activity, and a C-terminal DnaB-binding domain.</text>
</comment>
<name>A0A2S8B3F0_9SPHN</name>
<dbReference type="GO" id="GO:0003677">
    <property type="term" value="F:DNA binding"/>
    <property type="evidence" value="ECO:0007669"/>
    <property type="project" value="UniProtKB-KW"/>
</dbReference>
<dbReference type="HAMAP" id="MF_00974">
    <property type="entry name" value="DNA_primase_DnaG"/>
    <property type="match status" value="1"/>
</dbReference>
<comment type="subunit">
    <text evidence="12">Monomer. Interacts with DnaB.</text>
</comment>
<feature type="domain" description="Toprim" evidence="14">
    <location>
        <begin position="253"/>
        <end position="335"/>
    </location>
</feature>
<keyword evidence="9" id="KW-0460">Magnesium</keyword>
<dbReference type="SUPFAM" id="SSF57783">
    <property type="entry name" value="Zinc beta-ribbon"/>
    <property type="match status" value="1"/>
</dbReference>
<sequence>MTLTPQWLDELRSRVTLSTLIGRTVKITRAGREYKACCPFHNEKTPSFTINDEKGFYHCFGCSAHGDAIRWMTDQRGLSFIDAVKELAAEAGMEVPAADPRAAKKAEEQASLRDVVQGAADWFTQQLGSSNGAPARDYLAKRGISDATRAAFGFGLAPDSRSALKEALKKFPTAMLVESGMLIAVDEKEPYDRFRGRLMIPIRDARGRVIAFGGRILGDGEPKYLNSPDTPLFDKGRVLYNLDKASPASRQTNRIIVVEGYMDVIALAEAGIADAVAPLGTALTEAQLGLIWRMVPVPILCFDGDAAGQKAAMRAALRALPLLRPGFSLAFATLPAGQDPDDIVRARGADGFAAILGDAQPLVERLWAHEVAAGSLATPEERAALKMRLLAHADAIEDADVRHHYREAFRAKIDSLFARQRPERGPPVPWAPQPQRGGRRYAPDPRLQPPADETRALSRTGIATPYAAALIGGLLRYPEAMRRNEEALFRLAIPDSGDAELLGAMLDIANAQEGLDCEGLLAILEPMKVYNRAMTLLRADGMHFSFNRRLEGEEADAAHETALRDLDEYIGVLVTQPEIRERLAQATADFQRTMDDEGLARQQKLRAMDEELTRRLAALSDSSSQ</sequence>
<keyword evidence="16" id="KW-1185">Reference proteome</keyword>
<dbReference type="PANTHER" id="PTHR30313">
    <property type="entry name" value="DNA PRIMASE"/>
    <property type="match status" value="1"/>
</dbReference>
<dbReference type="Pfam" id="PF13662">
    <property type="entry name" value="Toprim_4"/>
    <property type="match status" value="1"/>
</dbReference>
<evidence type="ECO:0000256" key="9">
    <source>
        <dbReference type="ARBA" id="ARBA00022842"/>
    </source>
</evidence>
<dbReference type="SMART" id="SM00493">
    <property type="entry name" value="TOPRIM"/>
    <property type="match status" value="1"/>
</dbReference>
<dbReference type="GO" id="GO:0008270">
    <property type="term" value="F:zinc ion binding"/>
    <property type="evidence" value="ECO:0007669"/>
    <property type="project" value="UniProtKB-UniRule"/>
</dbReference>
<keyword evidence="1 12" id="KW-0240">DNA-directed RNA polymerase</keyword>
<evidence type="ECO:0000256" key="10">
    <source>
        <dbReference type="ARBA" id="ARBA00023125"/>
    </source>
</evidence>
<dbReference type="RefSeq" id="WP_106000292.1">
    <property type="nucleotide sequence ID" value="NZ_CM009578.1"/>
</dbReference>
<dbReference type="EMBL" id="PHFW01000003">
    <property type="protein sequence ID" value="PQM26922.1"/>
    <property type="molecule type" value="Genomic_DNA"/>
</dbReference>
<dbReference type="InterPro" id="IPR006171">
    <property type="entry name" value="TOPRIM_dom"/>
</dbReference>
<comment type="similarity">
    <text evidence="12">Belongs to the DnaG primase family.</text>
</comment>
<evidence type="ECO:0000256" key="7">
    <source>
        <dbReference type="ARBA" id="ARBA00022771"/>
    </source>
</evidence>
<keyword evidence="2 12" id="KW-0639">Primosome</keyword>
<dbReference type="FunFam" id="3.90.580.10:FF:000001">
    <property type="entry name" value="DNA primase"/>
    <property type="match status" value="1"/>
</dbReference>
<dbReference type="SMART" id="SM00400">
    <property type="entry name" value="ZnF_CHCC"/>
    <property type="match status" value="1"/>
</dbReference>
<comment type="function">
    <text evidence="12">RNA polymerase that catalyzes the synthesis of short RNA molecules used as primers for DNA polymerase during DNA replication.</text>
</comment>
<dbReference type="Pfam" id="PF08275">
    <property type="entry name" value="DNAG_N"/>
    <property type="match status" value="1"/>
</dbReference>
<dbReference type="NCBIfam" id="TIGR01391">
    <property type="entry name" value="dnaG"/>
    <property type="match status" value="1"/>
</dbReference>
<dbReference type="GO" id="GO:1990077">
    <property type="term" value="C:primosome complex"/>
    <property type="evidence" value="ECO:0007669"/>
    <property type="project" value="UniProtKB-KW"/>
</dbReference>
<keyword evidence="4 12" id="KW-0548">Nucleotidyltransferase</keyword>
<evidence type="ECO:0000256" key="12">
    <source>
        <dbReference type="HAMAP-Rule" id="MF_00974"/>
    </source>
</evidence>
<dbReference type="Gene3D" id="3.90.580.10">
    <property type="entry name" value="Zinc finger, CHC2-type domain"/>
    <property type="match status" value="1"/>
</dbReference>
<dbReference type="InterPro" id="IPR002694">
    <property type="entry name" value="Znf_CHC2"/>
</dbReference>
<keyword evidence="7 12" id="KW-0863">Zinc-finger</keyword>
<reference evidence="16" key="1">
    <citation type="submission" date="2017-11" db="EMBL/GenBank/DDBJ databases">
        <title>The complete genome sequence of Sphingopyxis pomeranensis sp. nov. strain WS5A3p.</title>
        <authorList>
            <person name="Kaminski M.A."/>
        </authorList>
    </citation>
    <scope>NUCLEOTIDE SEQUENCE [LARGE SCALE GENOMIC DNA]</scope>
    <source>
        <strain evidence="16">WS5A3p</strain>
    </source>
</reference>
<feature type="zinc finger region" description="CHC2-type" evidence="12">
    <location>
        <begin position="38"/>
        <end position="62"/>
    </location>
</feature>
<dbReference type="CDD" id="cd03364">
    <property type="entry name" value="TOPRIM_DnaG_primases"/>
    <property type="match status" value="1"/>
</dbReference>
<dbReference type="FunFam" id="3.90.980.10:FF:000001">
    <property type="entry name" value="DNA primase"/>
    <property type="match status" value="1"/>
</dbReference>
<dbReference type="OrthoDB" id="9803773at2"/>
<evidence type="ECO:0000256" key="11">
    <source>
        <dbReference type="ARBA" id="ARBA00023163"/>
    </source>
</evidence>
<dbReference type="PROSITE" id="PS50880">
    <property type="entry name" value="TOPRIM"/>
    <property type="match status" value="1"/>
</dbReference>
<dbReference type="InterPro" id="IPR037068">
    <property type="entry name" value="DNA_primase_core_N_sf"/>
</dbReference>
<dbReference type="InterPro" id="IPR050219">
    <property type="entry name" value="DnaG_primase"/>
</dbReference>
<dbReference type="Gene3D" id="3.40.1360.10">
    <property type="match status" value="1"/>
</dbReference>
<evidence type="ECO:0000259" key="14">
    <source>
        <dbReference type="PROSITE" id="PS50880"/>
    </source>
</evidence>
<keyword evidence="6 12" id="KW-0479">Metal-binding</keyword>
<dbReference type="GO" id="GO:0000428">
    <property type="term" value="C:DNA-directed RNA polymerase complex"/>
    <property type="evidence" value="ECO:0007669"/>
    <property type="project" value="UniProtKB-KW"/>
</dbReference>
<evidence type="ECO:0000256" key="6">
    <source>
        <dbReference type="ARBA" id="ARBA00022723"/>
    </source>
</evidence>
<dbReference type="GO" id="GO:0005737">
    <property type="term" value="C:cytoplasm"/>
    <property type="evidence" value="ECO:0007669"/>
    <property type="project" value="TreeGrafter"/>
</dbReference>
<dbReference type="AlphaFoldDB" id="A0A2S8B3F0"/>
<evidence type="ECO:0000256" key="8">
    <source>
        <dbReference type="ARBA" id="ARBA00022833"/>
    </source>
</evidence>
<protein>
    <recommendedName>
        <fullName evidence="12">DNA primase</fullName>
        <ecNumber evidence="12">2.7.7.101</ecNumber>
    </recommendedName>
</protein>
<evidence type="ECO:0000256" key="5">
    <source>
        <dbReference type="ARBA" id="ARBA00022705"/>
    </source>
</evidence>
<keyword evidence="8 12" id="KW-0862">Zinc</keyword>
<dbReference type="InterPro" id="IPR034151">
    <property type="entry name" value="TOPRIM_DnaG_bac"/>
</dbReference>
<keyword evidence="10 12" id="KW-0238">DNA-binding</keyword>
<dbReference type="FunFam" id="3.40.1360.10:FF:000002">
    <property type="entry name" value="DNA primase"/>
    <property type="match status" value="1"/>
</dbReference>
<dbReference type="InterPro" id="IPR006295">
    <property type="entry name" value="DNA_primase_DnaG"/>
</dbReference>
<comment type="catalytic activity">
    <reaction evidence="12">
        <text>ssDNA + n NTP = ssDNA/pppN(pN)n-1 hybrid + (n-1) diphosphate.</text>
        <dbReference type="EC" id="2.7.7.101"/>
    </reaction>
</comment>
<feature type="region of interest" description="Disordered" evidence="13">
    <location>
        <begin position="421"/>
        <end position="452"/>
    </location>
</feature>